<evidence type="ECO:0000313" key="2">
    <source>
        <dbReference type="EMBL" id="VFU63711.1"/>
    </source>
</evidence>
<organism evidence="2">
    <name type="scientific">Salix viminalis</name>
    <name type="common">Common osier</name>
    <name type="synonym">Basket willow</name>
    <dbReference type="NCBI Taxonomy" id="40686"/>
    <lineage>
        <taxon>Eukaryota</taxon>
        <taxon>Viridiplantae</taxon>
        <taxon>Streptophyta</taxon>
        <taxon>Embryophyta</taxon>
        <taxon>Tracheophyta</taxon>
        <taxon>Spermatophyta</taxon>
        <taxon>Magnoliopsida</taxon>
        <taxon>eudicotyledons</taxon>
        <taxon>Gunneridae</taxon>
        <taxon>Pentapetalae</taxon>
        <taxon>rosids</taxon>
        <taxon>fabids</taxon>
        <taxon>Malpighiales</taxon>
        <taxon>Salicaceae</taxon>
        <taxon>Saliceae</taxon>
        <taxon>Salix</taxon>
    </lineage>
</organism>
<sequence>MNSLTKKASSGCTAIVPAAEMRMTIHEKEIEERWASNQRDLEQWEQKRRANILIRNGRRGIMQRGVSRREGEDEEETEE</sequence>
<evidence type="ECO:0000256" key="1">
    <source>
        <dbReference type="SAM" id="MobiDB-lite"/>
    </source>
</evidence>
<dbReference type="AlphaFoldDB" id="A0A6N2N9M7"/>
<reference evidence="2" key="1">
    <citation type="submission" date="2019-03" db="EMBL/GenBank/DDBJ databases">
        <authorList>
            <person name="Mank J."/>
            <person name="Almeida P."/>
        </authorList>
    </citation>
    <scope>NUCLEOTIDE SEQUENCE</scope>
    <source>
        <strain evidence="2">78183</strain>
    </source>
</reference>
<protein>
    <submittedName>
        <fullName evidence="2">Uncharacterized protein</fullName>
    </submittedName>
</protein>
<proteinExistence type="predicted"/>
<feature type="region of interest" description="Disordered" evidence="1">
    <location>
        <begin position="57"/>
        <end position="79"/>
    </location>
</feature>
<dbReference type="EMBL" id="CAADRP010002218">
    <property type="protein sequence ID" value="VFU63711.1"/>
    <property type="molecule type" value="Genomic_DNA"/>
</dbReference>
<gene>
    <name evidence="2" type="ORF">SVIM_LOCUS485780</name>
</gene>
<accession>A0A6N2N9M7</accession>
<name>A0A6N2N9M7_SALVM</name>